<name>A0A8H8A229_9FUNG</name>
<keyword evidence="2" id="KW-1185">Reference proteome</keyword>
<sequence length="147" mass="16776">RKLIPHIIPIARWFTFLCHQRWESHEVIRLIQKTPMLFLAGEMDNIVPPAHMKELFKLCPTQGKKVWKSFPRGEHNDTCLQPGYFEVHPVTPELSVTDHTGGAVLQHLPGLSVLRPAFIDYSSATEFSPRVCVFHRTLSFYGATSPV</sequence>
<feature type="non-terminal residue" evidence="1">
    <location>
        <position position="1"/>
    </location>
</feature>
<dbReference type="Gene3D" id="3.40.50.1820">
    <property type="entry name" value="alpha/beta hydrolase"/>
    <property type="match status" value="1"/>
</dbReference>
<evidence type="ECO:0000313" key="1">
    <source>
        <dbReference type="EMBL" id="KAG5463263.1"/>
    </source>
</evidence>
<comment type="caution">
    <text evidence="1">The sequence shown here is derived from an EMBL/GenBank/DDBJ whole genome shotgun (WGS) entry which is preliminary data.</text>
</comment>
<dbReference type="Proteomes" id="UP000673691">
    <property type="component" value="Unassembled WGS sequence"/>
</dbReference>
<dbReference type="OrthoDB" id="10249433at2759"/>
<organism evidence="1 2">
    <name type="scientific">Olpidium bornovanus</name>
    <dbReference type="NCBI Taxonomy" id="278681"/>
    <lineage>
        <taxon>Eukaryota</taxon>
        <taxon>Fungi</taxon>
        <taxon>Fungi incertae sedis</taxon>
        <taxon>Olpidiomycota</taxon>
        <taxon>Olpidiomycotina</taxon>
        <taxon>Olpidiomycetes</taxon>
        <taxon>Olpidiales</taxon>
        <taxon>Olpidiaceae</taxon>
        <taxon>Olpidium</taxon>
    </lineage>
</organism>
<proteinExistence type="predicted"/>
<dbReference type="EMBL" id="JAEFCI010000882">
    <property type="protein sequence ID" value="KAG5463263.1"/>
    <property type="molecule type" value="Genomic_DNA"/>
</dbReference>
<dbReference type="AlphaFoldDB" id="A0A8H8A229"/>
<reference evidence="1 2" key="1">
    <citation type="journal article" name="Sci. Rep.">
        <title>Genome-scale phylogenetic analyses confirm Olpidium as the closest living zoosporic fungus to the non-flagellated, terrestrial fungi.</title>
        <authorList>
            <person name="Chang Y."/>
            <person name="Rochon D."/>
            <person name="Sekimoto S."/>
            <person name="Wang Y."/>
            <person name="Chovatia M."/>
            <person name="Sandor L."/>
            <person name="Salamov A."/>
            <person name="Grigoriev I.V."/>
            <person name="Stajich J.E."/>
            <person name="Spatafora J.W."/>
        </authorList>
    </citation>
    <scope>NUCLEOTIDE SEQUENCE [LARGE SCALE GENOMIC DNA]</scope>
    <source>
        <strain evidence="1">S191</strain>
    </source>
</reference>
<evidence type="ECO:0000313" key="2">
    <source>
        <dbReference type="Proteomes" id="UP000673691"/>
    </source>
</evidence>
<dbReference type="InterPro" id="IPR029058">
    <property type="entry name" value="AB_hydrolase_fold"/>
</dbReference>
<dbReference type="SUPFAM" id="SSF53474">
    <property type="entry name" value="alpha/beta-Hydrolases"/>
    <property type="match status" value="1"/>
</dbReference>
<accession>A0A8H8A229</accession>
<gene>
    <name evidence="1" type="ORF">BJ554DRAFT_630</name>
</gene>
<protein>
    <submittedName>
        <fullName evidence="1">Uncharacterized protein</fullName>
    </submittedName>
</protein>